<proteinExistence type="predicted"/>
<dbReference type="Proteomes" id="UP000037594">
    <property type="component" value="Unassembled WGS sequence"/>
</dbReference>
<gene>
    <name evidence="2" type="ORF">ACT17_09460</name>
</gene>
<protein>
    <submittedName>
        <fullName evidence="2">Uncharacterized protein</fullName>
    </submittedName>
</protein>
<accession>A0A0J8UAM1</accession>
<organism evidence="2 3">
    <name type="scientific">Mycolicibacterium conceptionense</name>
    <dbReference type="NCBI Taxonomy" id="451644"/>
    <lineage>
        <taxon>Bacteria</taxon>
        <taxon>Bacillati</taxon>
        <taxon>Actinomycetota</taxon>
        <taxon>Actinomycetes</taxon>
        <taxon>Mycobacteriales</taxon>
        <taxon>Mycobacteriaceae</taxon>
        <taxon>Mycolicibacterium</taxon>
    </lineage>
</organism>
<sequence length="295" mass="31338">MTGIGAEDVPGQWLTAAEVARSSQLREDLVERFLPATRPQVNLYGRDLVPVARFVKVLTDLGTPTAAVEVAVAELRARPEAAFNVALRGAGSGNRWSLRARHAGPARRPRTRTVVGMATAAALLLGGAIAVTSSAHGEKTPAAEPATSSAAKPVPAESVSSSVREDRPGAKPAQAFAAAKPDPVCVRWQRVSAGYDGKQQAWAKTDHRVAAARWSPKQRSVTMAVIPVMRQEAVELRRLADESNDPLLAGLLRAQSRYVDNYAAKLPKFEPADHASWTAATAMDGAVKAVCSTPR</sequence>
<dbReference type="OrthoDB" id="4712555at2"/>
<dbReference type="RefSeq" id="WP_048895663.1">
    <property type="nucleotide sequence ID" value="NZ_LFOD01000006.1"/>
</dbReference>
<reference evidence="2 3" key="1">
    <citation type="submission" date="2015-06" db="EMBL/GenBank/DDBJ databases">
        <title>Genome sequence of Mycobacterium conceptionense strain MLE.</title>
        <authorList>
            <person name="Greninger A.L."/>
            <person name="Cunningham G."/>
            <person name="Chiu C.Y."/>
            <person name="Miller S."/>
        </authorList>
    </citation>
    <scope>NUCLEOTIDE SEQUENCE [LARGE SCALE GENOMIC DNA]</scope>
    <source>
        <strain evidence="2 3">MLE</strain>
    </source>
</reference>
<feature type="compositionally biased region" description="Low complexity" evidence="1">
    <location>
        <begin position="142"/>
        <end position="152"/>
    </location>
</feature>
<name>A0A0J8UAM1_9MYCO</name>
<feature type="region of interest" description="Disordered" evidence="1">
    <location>
        <begin position="136"/>
        <end position="176"/>
    </location>
</feature>
<comment type="caution">
    <text evidence="2">The sequence shown here is derived from an EMBL/GenBank/DDBJ whole genome shotgun (WGS) entry which is preliminary data.</text>
</comment>
<evidence type="ECO:0000256" key="1">
    <source>
        <dbReference type="SAM" id="MobiDB-lite"/>
    </source>
</evidence>
<dbReference type="AlphaFoldDB" id="A0A0J8UAM1"/>
<dbReference type="PATRIC" id="fig|451644.5.peg.1947"/>
<evidence type="ECO:0000313" key="2">
    <source>
        <dbReference type="EMBL" id="KMV18648.1"/>
    </source>
</evidence>
<evidence type="ECO:0000313" key="3">
    <source>
        <dbReference type="Proteomes" id="UP000037594"/>
    </source>
</evidence>
<dbReference type="EMBL" id="LFOD01000006">
    <property type="protein sequence ID" value="KMV18648.1"/>
    <property type="molecule type" value="Genomic_DNA"/>
</dbReference>